<protein>
    <submittedName>
        <fullName evidence="1">Uncharacterized protein</fullName>
    </submittedName>
</protein>
<accession>A0AAV5UYI3</accession>
<comment type="caution">
    <text evidence="1">The sequence shown here is derived from an EMBL/GenBank/DDBJ whole genome shotgun (WGS) entry which is preliminary data.</text>
</comment>
<proteinExistence type="predicted"/>
<dbReference type="Proteomes" id="UP001432322">
    <property type="component" value="Unassembled WGS sequence"/>
</dbReference>
<name>A0AAV5UYI3_9BILA</name>
<organism evidence="1 2">
    <name type="scientific">Pristionchus fissidentatus</name>
    <dbReference type="NCBI Taxonomy" id="1538716"/>
    <lineage>
        <taxon>Eukaryota</taxon>
        <taxon>Metazoa</taxon>
        <taxon>Ecdysozoa</taxon>
        <taxon>Nematoda</taxon>
        <taxon>Chromadorea</taxon>
        <taxon>Rhabditida</taxon>
        <taxon>Rhabditina</taxon>
        <taxon>Diplogasteromorpha</taxon>
        <taxon>Diplogasteroidea</taxon>
        <taxon>Neodiplogasteridae</taxon>
        <taxon>Pristionchus</taxon>
    </lineage>
</organism>
<feature type="non-terminal residue" evidence="1">
    <location>
        <position position="78"/>
    </location>
</feature>
<evidence type="ECO:0000313" key="2">
    <source>
        <dbReference type="Proteomes" id="UP001432322"/>
    </source>
</evidence>
<evidence type="ECO:0000313" key="1">
    <source>
        <dbReference type="EMBL" id="GMT11571.1"/>
    </source>
</evidence>
<dbReference type="EMBL" id="BTSY01000001">
    <property type="protein sequence ID" value="GMT11571.1"/>
    <property type="molecule type" value="Genomic_DNA"/>
</dbReference>
<sequence>LSCSQSIVQSILAPFLPRDPTGRVEHEIAPRALPHSMLTDRECREARNGPSHCPSRLLCRNRRALGPPNHVPLTTSIT</sequence>
<feature type="non-terminal residue" evidence="1">
    <location>
        <position position="1"/>
    </location>
</feature>
<dbReference type="AlphaFoldDB" id="A0AAV5UYI3"/>
<reference evidence="1" key="1">
    <citation type="submission" date="2023-10" db="EMBL/GenBank/DDBJ databases">
        <title>Genome assembly of Pristionchus species.</title>
        <authorList>
            <person name="Yoshida K."/>
            <person name="Sommer R.J."/>
        </authorList>
    </citation>
    <scope>NUCLEOTIDE SEQUENCE</scope>
    <source>
        <strain evidence="1">RS5133</strain>
    </source>
</reference>
<keyword evidence="2" id="KW-1185">Reference proteome</keyword>
<gene>
    <name evidence="1" type="ORF">PFISCL1PPCAC_2868</name>
</gene>